<dbReference type="Pfam" id="PF20209">
    <property type="entry name" value="DUF6570"/>
    <property type="match status" value="1"/>
</dbReference>
<evidence type="ECO:0000259" key="2">
    <source>
        <dbReference type="Pfam" id="PF20209"/>
    </source>
</evidence>
<sequence>MPFTAEEHRECNRLAVQRWRAHESPDAKAKRLRQQRERRRQSAQHLRDRATLAATEERLRRDRERHERVRAPERRAPEPQQQAARHRVWGESDIPRLQPVSVDAKCECLERLQLALGGAGLDEITCAVCDSLKLATSCRIIKATDGNRVRQLRQLLSSAGEALPAELIAEYDCSSRSPALAGLLLSKRGVHADGRIDVCTDCDKSLTKHLIPKFAIKNGFAIGTLSPGIADAMLPERLITQPVSVVAVTRVMRGGAHRSIRSHCLGFDCTPGPAATLQPIQLDRISTYRVVMAGPFTSKQQARHNPLYASVSIADSSHLSTDGVAENVIFEDPDANAEVGGVSENDAGAAESDVVERRVVFVSDDCEVTTQHARVATSPSVEPQFHVRHSTQFATKDKGRFDHLSVEKLFTNVAVKCQRDPARFASYSDVTEHALLIALQTK</sequence>
<feature type="domain" description="DUF6570" evidence="2">
    <location>
        <begin position="211"/>
        <end position="305"/>
    </location>
</feature>
<feature type="compositionally biased region" description="Basic and acidic residues" evidence="1">
    <location>
        <begin position="45"/>
        <end position="77"/>
    </location>
</feature>
<proteinExistence type="predicted"/>
<protein>
    <recommendedName>
        <fullName evidence="2">DUF6570 domain-containing protein</fullName>
    </recommendedName>
</protein>
<gene>
    <name evidence="3" type="ORF">PF008_g13251</name>
</gene>
<dbReference type="InterPro" id="IPR046700">
    <property type="entry name" value="DUF6570"/>
</dbReference>
<feature type="compositionally biased region" description="Basic and acidic residues" evidence="1">
    <location>
        <begin position="20"/>
        <end position="29"/>
    </location>
</feature>
<dbReference type="EMBL" id="QXFY01000773">
    <property type="protein sequence ID" value="KAE9335953.1"/>
    <property type="molecule type" value="Genomic_DNA"/>
</dbReference>
<feature type="region of interest" description="Disordered" evidence="1">
    <location>
        <begin position="19"/>
        <end position="87"/>
    </location>
</feature>
<reference evidence="3 4" key="1">
    <citation type="submission" date="2018-09" db="EMBL/GenBank/DDBJ databases">
        <title>Genomic investigation of the strawberry pathogen Phytophthora fragariae indicates pathogenicity is determined by transcriptional variation in three key races.</title>
        <authorList>
            <person name="Adams T.M."/>
            <person name="Armitage A.D."/>
            <person name="Sobczyk M.K."/>
            <person name="Bates H.J."/>
            <person name="Dunwell J.M."/>
            <person name="Nellist C.F."/>
            <person name="Harrison R.J."/>
        </authorList>
    </citation>
    <scope>NUCLEOTIDE SEQUENCE [LARGE SCALE GENOMIC DNA]</scope>
    <source>
        <strain evidence="3 4">NOV-77</strain>
    </source>
</reference>
<evidence type="ECO:0000256" key="1">
    <source>
        <dbReference type="SAM" id="MobiDB-lite"/>
    </source>
</evidence>
<dbReference type="AlphaFoldDB" id="A0A6G0RKG2"/>
<evidence type="ECO:0000313" key="3">
    <source>
        <dbReference type="EMBL" id="KAE9335953.1"/>
    </source>
</evidence>
<feature type="compositionally biased region" description="Basic residues" evidence="1">
    <location>
        <begin position="30"/>
        <end position="42"/>
    </location>
</feature>
<comment type="caution">
    <text evidence="3">The sequence shown here is derived from an EMBL/GenBank/DDBJ whole genome shotgun (WGS) entry which is preliminary data.</text>
</comment>
<dbReference type="Proteomes" id="UP000486351">
    <property type="component" value="Unassembled WGS sequence"/>
</dbReference>
<name>A0A6G0RKG2_9STRA</name>
<organism evidence="3 4">
    <name type="scientific">Phytophthora fragariae</name>
    <dbReference type="NCBI Taxonomy" id="53985"/>
    <lineage>
        <taxon>Eukaryota</taxon>
        <taxon>Sar</taxon>
        <taxon>Stramenopiles</taxon>
        <taxon>Oomycota</taxon>
        <taxon>Peronosporomycetes</taxon>
        <taxon>Peronosporales</taxon>
        <taxon>Peronosporaceae</taxon>
        <taxon>Phytophthora</taxon>
    </lineage>
</organism>
<evidence type="ECO:0000313" key="4">
    <source>
        <dbReference type="Proteomes" id="UP000486351"/>
    </source>
</evidence>
<accession>A0A6G0RKG2</accession>